<gene>
    <name evidence="1" type="ORF">HMN09_01384300</name>
</gene>
<dbReference type="Proteomes" id="UP000613580">
    <property type="component" value="Unassembled WGS sequence"/>
</dbReference>
<comment type="caution">
    <text evidence="1">The sequence shown here is derived from an EMBL/GenBank/DDBJ whole genome shotgun (WGS) entry which is preliminary data.</text>
</comment>
<protein>
    <submittedName>
        <fullName evidence="1">Uncharacterized protein</fullName>
    </submittedName>
</protein>
<organism evidence="1 2">
    <name type="scientific">Mycena chlorophos</name>
    <name type="common">Agaric fungus</name>
    <name type="synonym">Agaricus chlorophos</name>
    <dbReference type="NCBI Taxonomy" id="658473"/>
    <lineage>
        <taxon>Eukaryota</taxon>
        <taxon>Fungi</taxon>
        <taxon>Dikarya</taxon>
        <taxon>Basidiomycota</taxon>
        <taxon>Agaricomycotina</taxon>
        <taxon>Agaricomycetes</taxon>
        <taxon>Agaricomycetidae</taxon>
        <taxon>Agaricales</taxon>
        <taxon>Marasmiineae</taxon>
        <taxon>Mycenaceae</taxon>
        <taxon>Mycena</taxon>
    </lineage>
</organism>
<keyword evidence="2" id="KW-1185">Reference proteome</keyword>
<name>A0A8H6RX76_MYCCL</name>
<dbReference type="OrthoDB" id="3069526at2759"/>
<evidence type="ECO:0000313" key="1">
    <source>
        <dbReference type="EMBL" id="KAF7288553.1"/>
    </source>
</evidence>
<proteinExistence type="predicted"/>
<accession>A0A8H6RX76</accession>
<reference evidence="1" key="1">
    <citation type="submission" date="2020-05" db="EMBL/GenBank/DDBJ databases">
        <title>Mycena genomes resolve the evolution of fungal bioluminescence.</title>
        <authorList>
            <person name="Tsai I.J."/>
        </authorList>
    </citation>
    <scope>NUCLEOTIDE SEQUENCE</scope>
    <source>
        <strain evidence="1">110903Hualien_Pintung</strain>
    </source>
</reference>
<sequence length="561" mass="62995">MGEHKEPEGAITRFPGYVPTMQTQGHAYVGCHRSDGEQVERWFTQEFRIEEVQRGEGYARAHDWQPPAAARVRVVSYDIGCQCVSRAGCLRSRLNSKQLRRRIHATVSNSAPRRSRSASVEEVPEGLVDWTPSLPDERAELDEITRTLTSSLSLSASETEVYEHQIEEEEASGTKRKRYVSSDDPMALWRDEKDDYLDQLMRRDGLGDYLQKPKCGCCDAVYSDEMASKTSPPELTTRFFRCDQCEQFLQCGTCLRERHAHLPLHVVKIKSTELTDKNANQGDVLARKLLIAVAERDKQDAEFLEVDKSLSSTLRQEWQARVDDWLVDDSKPNPYLMVGGRMYVLAGPSEAKVAAELKEAEVAEARAQRGEFVDGKMTSAAFVKGLLQLEDLSAGQIDELRASFYKKLNAIHQQQAVYMAGVALLRDEDEGARNGPRNDGRRRAARAIAAEGGGDKAMVPLGLGRQAAVGFSSRSFRRRGKVAPAQCGDALVKIRNLLYAKTHLIYQRNANATGQYASTRSSTLIGRVTDKIEREWRKYQQAYQALVRLKAESSRRSSNLL</sequence>
<dbReference type="EMBL" id="JACAZE010000033">
    <property type="protein sequence ID" value="KAF7288553.1"/>
    <property type="molecule type" value="Genomic_DNA"/>
</dbReference>
<evidence type="ECO:0000313" key="2">
    <source>
        <dbReference type="Proteomes" id="UP000613580"/>
    </source>
</evidence>
<dbReference type="AlphaFoldDB" id="A0A8H6RX76"/>